<dbReference type="EMBL" id="MU839833">
    <property type="protein sequence ID" value="KAK1755935.1"/>
    <property type="molecule type" value="Genomic_DNA"/>
</dbReference>
<organism evidence="2 3">
    <name type="scientific">Echria macrotheca</name>
    <dbReference type="NCBI Taxonomy" id="438768"/>
    <lineage>
        <taxon>Eukaryota</taxon>
        <taxon>Fungi</taxon>
        <taxon>Dikarya</taxon>
        <taxon>Ascomycota</taxon>
        <taxon>Pezizomycotina</taxon>
        <taxon>Sordariomycetes</taxon>
        <taxon>Sordariomycetidae</taxon>
        <taxon>Sordariales</taxon>
        <taxon>Schizotheciaceae</taxon>
        <taxon>Echria</taxon>
    </lineage>
</organism>
<feature type="transmembrane region" description="Helical" evidence="1">
    <location>
        <begin position="237"/>
        <end position="258"/>
    </location>
</feature>
<keyword evidence="3" id="KW-1185">Reference proteome</keyword>
<keyword evidence="1" id="KW-0812">Transmembrane</keyword>
<feature type="transmembrane region" description="Helical" evidence="1">
    <location>
        <begin position="138"/>
        <end position="162"/>
    </location>
</feature>
<keyword evidence="1" id="KW-0472">Membrane</keyword>
<dbReference type="Proteomes" id="UP001239445">
    <property type="component" value="Unassembled WGS sequence"/>
</dbReference>
<reference evidence="2" key="1">
    <citation type="submission" date="2023-06" db="EMBL/GenBank/DDBJ databases">
        <title>Genome-scale phylogeny and comparative genomics of the fungal order Sordariales.</title>
        <authorList>
            <consortium name="Lawrence Berkeley National Laboratory"/>
            <person name="Hensen N."/>
            <person name="Bonometti L."/>
            <person name="Westerberg I."/>
            <person name="Brannstrom I.O."/>
            <person name="Guillou S."/>
            <person name="Cros-Aarteil S."/>
            <person name="Calhoun S."/>
            <person name="Haridas S."/>
            <person name="Kuo A."/>
            <person name="Mondo S."/>
            <person name="Pangilinan J."/>
            <person name="Riley R."/>
            <person name="Labutti K."/>
            <person name="Andreopoulos B."/>
            <person name="Lipzen A."/>
            <person name="Chen C."/>
            <person name="Yanf M."/>
            <person name="Daum C."/>
            <person name="Ng V."/>
            <person name="Clum A."/>
            <person name="Steindorff A."/>
            <person name="Ohm R."/>
            <person name="Martin F."/>
            <person name="Silar P."/>
            <person name="Natvig D."/>
            <person name="Lalanne C."/>
            <person name="Gautier V."/>
            <person name="Ament-Velasquez S.L."/>
            <person name="Kruys A."/>
            <person name="Hutchinson M.I."/>
            <person name="Powell A.J."/>
            <person name="Barry K."/>
            <person name="Miller A.N."/>
            <person name="Grigoriev I.V."/>
            <person name="Debuchy R."/>
            <person name="Gladieux P."/>
            <person name="Thoren M.H."/>
            <person name="Johannesson H."/>
        </authorList>
    </citation>
    <scope>NUCLEOTIDE SEQUENCE</scope>
    <source>
        <strain evidence="2">PSN4</strain>
    </source>
</reference>
<name>A0AAJ0BDM0_9PEZI</name>
<protein>
    <submittedName>
        <fullName evidence="2">Ubiquitin conjugating protein</fullName>
    </submittedName>
</protein>
<dbReference type="AlphaFoldDB" id="A0AAJ0BDM0"/>
<proteinExistence type="predicted"/>
<keyword evidence="1" id="KW-1133">Transmembrane helix</keyword>
<accession>A0AAJ0BDM0</accession>
<evidence type="ECO:0000313" key="3">
    <source>
        <dbReference type="Proteomes" id="UP001239445"/>
    </source>
</evidence>
<evidence type="ECO:0000256" key="1">
    <source>
        <dbReference type="SAM" id="Phobius"/>
    </source>
</evidence>
<feature type="transmembrane region" description="Helical" evidence="1">
    <location>
        <begin position="315"/>
        <end position="343"/>
    </location>
</feature>
<feature type="transmembrane region" description="Helical" evidence="1">
    <location>
        <begin position="25"/>
        <end position="47"/>
    </location>
</feature>
<feature type="transmembrane region" description="Helical" evidence="1">
    <location>
        <begin position="110"/>
        <end position="132"/>
    </location>
</feature>
<feature type="transmembrane region" description="Helical" evidence="1">
    <location>
        <begin position="183"/>
        <end position="205"/>
    </location>
</feature>
<sequence length="351" mass="37611">MLQHVANTGHAIARRFVEEPTNLKLPAWAGLIALGDFIIFFPIFLFLGYTIGSIFPTLAIVEDPNPPAYEPVALDETADHGPEASVPGKPITTSLRATRRLLGSVAGWRSYFRGIVCAAVLSVAEASLGNIFTKFLPLIPIGALLAQLALTQLGAAWTHIVISAPSSKKFYQRLPPFKKTFEATCFPILAVWLANAVNFAVPALVGRALGLAVPGRSDPEIPENPPQLGGDVAWKSLIVFILAVGIQLAAVVPANVLLVRVQASLLPPDEDTIVPFDRSFGGKVDPVVVSGKGFVSMRDALATFPKASWVRLYKLYAKIVGITFAVYVFALAVIVPEVILILAKSEKTPSL</sequence>
<evidence type="ECO:0000313" key="2">
    <source>
        <dbReference type="EMBL" id="KAK1755935.1"/>
    </source>
</evidence>
<gene>
    <name evidence="2" type="ORF">QBC47DRAFT_381684</name>
</gene>
<comment type="caution">
    <text evidence="2">The sequence shown here is derived from an EMBL/GenBank/DDBJ whole genome shotgun (WGS) entry which is preliminary data.</text>
</comment>